<organism evidence="1 2">
    <name type="scientific">Pedobacter flavus</name>
    <dbReference type="NCBI Taxonomy" id="3113906"/>
    <lineage>
        <taxon>Bacteria</taxon>
        <taxon>Pseudomonadati</taxon>
        <taxon>Bacteroidota</taxon>
        <taxon>Sphingobacteriia</taxon>
        <taxon>Sphingobacteriales</taxon>
        <taxon>Sphingobacteriaceae</taxon>
        <taxon>Pedobacter</taxon>
    </lineage>
</organism>
<accession>A0ABU7H0Z8</accession>
<dbReference type="InterPro" id="IPR023614">
    <property type="entry name" value="Porin_dom_sf"/>
</dbReference>
<evidence type="ECO:0000313" key="2">
    <source>
        <dbReference type="Proteomes" id="UP001337681"/>
    </source>
</evidence>
<dbReference type="Gene3D" id="2.40.160.10">
    <property type="entry name" value="Porin"/>
    <property type="match status" value="1"/>
</dbReference>
<gene>
    <name evidence="1" type="ORF">VRU49_05710</name>
</gene>
<name>A0ABU7H0Z8_9SPHI</name>
<sequence length="415" mass="47318">MKKFFLYVSTIVFITIPIITFGQSNNRPSSIEQHELTITGYLQTQYQFTHTPGITSFSGGDFSTNSKDRFMIRRGRLKIDRVDKFTNVVFQLDGTQNGVQLMDAFIQLHDPNKKEFTLTAGLFNRPFGYSIVYSSGYRDFPERARVFQTIMPRERDLGVMIGYNPIGKYNFLTTEFAVINGSGISARDYDSKKDIVGSINLKFDSLVNNNFDIGFGGSFYNGYVRNNTQTIYKSRKGGYLVNTNPQNEGGYGDRNYYGVNLQLRYRTRLGETDFKTEYVEGTQPGVEGNNTIKGPTASMSFNNQPATSLFVRPFNGYYFWLSHKFAKTNLTALLAYDVYDANTDVNGSEIGKAGSFTNSGDMKYNTLGYGLTYEISKQIKFTLYNEHITNENTLLNNYSNDIKDNVFTTRLQYRW</sequence>
<comment type="caution">
    <text evidence="1">The sequence shown here is derived from an EMBL/GenBank/DDBJ whole genome shotgun (WGS) entry which is preliminary data.</text>
</comment>
<keyword evidence="2" id="KW-1185">Reference proteome</keyword>
<dbReference type="SUPFAM" id="SSF56935">
    <property type="entry name" value="Porins"/>
    <property type="match status" value="1"/>
</dbReference>
<dbReference type="RefSeq" id="WP_330145821.1">
    <property type="nucleotide sequence ID" value="NZ_JAZDQU010000001.1"/>
</dbReference>
<dbReference type="Proteomes" id="UP001337681">
    <property type="component" value="Unassembled WGS sequence"/>
</dbReference>
<proteinExistence type="predicted"/>
<reference evidence="1 2" key="1">
    <citation type="submission" date="2024-01" db="EMBL/GenBank/DDBJ databases">
        <title>Pedobacter sp. nov., isolated from oil-contaminated soil.</title>
        <authorList>
            <person name="Le N.T.T."/>
        </authorList>
    </citation>
    <scope>NUCLEOTIDE SEQUENCE [LARGE SCALE GENOMIC DNA]</scope>
    <source>
        <strain evidence="1 2">VNH31</strain>
    </source>
</reference>
<protein>
    <submittedName>
        <fullName evidence="1">Porin</fullName>
    </submittedName>
</protein>
<dbReference type="EMBL" id="JAZDQU010000001">
    <property type="protein sequence ID" value="MEE1884916.1"/>
    <property type="molecule type" value="Genomic_DNA"/>
</dbReference>
<evidence type="ECO:0000313" key="1">
    <source>
        <dbReference type="EMBL" id="MEE1884916.1"/>
    </source>
</evidence>